<reference evidence="8" key="1">
    <citation type="journal article" date="2019" name="Int. J. Syst. Evol. Microbiol.">
        <title>The Global Catalogue of Microorganisms (GCM) 10K type strain sequencing project: providing services to taxonomists for standard genome sequencing and annotation.</title>
        <authorList>
            <consortium name="The Broad Institute Genomics Platform"/>
            <consortium name="The Broad Institute Genome Sequencing Center for Infectious Disease"/>
            <person name="Wu L."/>
            <person name="Ma J."/>
        </authorList>
    </citation>
    <scope>NUCLEOTIDE SEQUENCE [LARGE SCALE GENOMIC DNA]</scope>
    <source>
        <strain evidence="8">NBRC 111756</strain>
    </source>
</reference>
<dbReference type="SMART" id="SM00062">
    <property type="entry name" value="PBPb"/>
    <property type="match status" value="1"/>
</dbReference>
<evidence type="ECO:0000259" key="6">
    <source>
        <dbReference type="SMART" id="SM00062"/>
    </source>
</evidence>
<keyword evidence="2 5" id="KW-0732">Signal</keyword>
<feature type="region of interest" description="Disordered" evidence="3">
    <location>
        <begin position="303"/>
        <end position="350"/>
    </location>
</feature>
<evidence type="ECO:0000313" key="8">
    <source>
        <dbReference type="Proteomes" id="UP001596422"/>
    </source>
</evidence>
<dbReference type="InterPro" id="IPR001638">
    <property type="entry name" value="Solute-binding_3/MltF_N"/>
</dbReference>
<dbReference type="PANTHER" id="PTHR35936:SF19">
    <property type="entry name" value="AMINO-ACID-BINDING PROTEIN YXEM-RELATED"/>
    <property type="match status" value="1"/>
</dbReference>
<feature type="domain" description="Solute-binding protein family 3/N-terminal" evidence="6">
    <location>
        <begin position="39"/>
        <end position="262"/>
    </location>
</feature>
<dbReference type="Gene3D" id="3.40.190.10">
    <property type="entry name" value="Periplasmic binding protein-like II"/>
    <property type="match status" value="2"/>
</dbReference>
<comment type="similarity">
    <text evidence="1">Belongs to the bacterial solute-binding protein 3 family.</text>
</comment>
<proteinExistence type="inferred from homology"/>
<keyword evidence="8" id="KW-1185">Reference proteome</keyword>
<sequence length="350" mass="38821">MPRTDRSRIRRYATLWSCAALMAGVALAGAAGTPSAVREVRVGVYENEPKILTDENGDASGILGELLTEVALRERWALQPVGCEWSRCLALLEAGEIDLLPDVAWSEQRDQVMDFHKVPSLYSWSALYRHPDIRLDSVLDLQGLRVAVLGGSIQQGYLQSMLESFNIDAEWVPVQSPRDGFARVADGDADAVVGSRHFGEFVVSDYGLRVTPVIFQPVKLYYATADGRNGELLAALDNYLQSWTRDPGSVYFRILERWGDRQPLIVLPSWARWGLASLSLMLMFTLAGVALLRWQVRKKPSAGVQRTEALGDPQQCRGGDLHQGFGSSLSLWQPSPQHAVRPSAGRDYRP</sequence>
<evidence type="ECO:0000256" key="1">
    <source>
        <dbReference type="ARBA" id="ARBA00010333"/>
    </source>
</evidence>
<comment type="caution">
    <text evidence="7">The sequence shown here is derived from an EMBL/GenBank/DDBJ whole genome shotgun (WGS) entry which is preliminary data.</text>
</comment>
<feature type="chain" id="PRO_5045378631" evidence="5">
    <location>
        <begin position="29"/>
        <end position="350"/>
    </location>
</feature>
<gene>
    <name evidence="7" type="ORF">ACFQDL_25975</name>
</gene>
<dbReference type="PANTHER" id="PTHR35936">
    <property type="entry name" value="MEMBRANE-BOUND LYTIC MUREIN TRANSGLYCOSYLASE F"/>
    <property type="match status" value="1"/>
</dbReference>
<feature type="compositionally biased region" description="Polar residues" evidence="3">
    <location>
        <begin position="325"/>
        <end position="336"/>
    </location>
</feature>
<evidence type="ECO:0000256" key="3">
    <source>
        <dbReference type="SAM" id="MobiDB-lite"/>
    </source>
</evidence>
<dbReference type="EMBL" id="JBHSWE010000001">
    <property type="protein sequence ID" value="MFC6673149.1"/>
    <property type="molecule type" value="Genomic_DNA"/>
</dbReference>
<dbReference type="Pfam" id="PF00497">
    <property type="entry name" value="SBP_bac_3"/>
    <property type="match status" value="1"/>
</dbReference>
<keyword evidence="4" id="KW-0812">Transmembrane</keyword>
<feature type="signal peptide" evidence="5">
    <location>
        <begin position="1"/>
        <end position="28"/>
    </location>
</feature>
<dbReference type="SUPFAM" id="SSF53850">
    <property type="entry name" value="Periplasmic binding protein-like II"/>
    <property type="match status" value="1"/>
</dbReference>
<keyword evidence="4" id="KW-0472">Membrane</keyword>
<dbReference type="Proteomes" id="UP001596422">
    <property type="component" value="Unassembled WGS sequence"/>
</dbReference>
<keyword evidence="4" id="KW-1133">Transmembrane helix</keyword>
<protein>
    <submittedName>
        <fullName evidence="7">Transporter substrate-binding domain-containing protein</fullName>
    </submittedName>
</protein>
<feature type="transmembrane region" description="Helical" evidence="4">
    <location>
        <begin position="270"/>
        <end position="292"/>
    </location>
</feature>
<evidence type="ECO:0000256" key="5">
    <source>
        <dbReference type="SAM" id="SignalP"/>
    </source>
</evidence>
<organism evidence="7 8">
    <name type="scientific">Marinobacterium aestuariivivens</name>
    <dbReference type="NCBI Taxonomy" id="1698799"/>
    <lineage>
        <taxon>Bacteria</taxon>
        <taxon>Pseudomonadati</taxon>
        <taxon>Pseudomonadota</taxon>
        <taxon>Gammaproteobacteria</taxon>
        <taxon>Oceanospirillales</taxon>
        <taxon>Oceanospirillaceae</taxon>
        <taxon>Marinobacterium</taxon>
    </lineage>
</organism>
<dbReference type="RefSeq" id="WP_379911538.1">
    <property type="nucleotide sequence ID" value="NZ_JBHSWE010000001.1"/>
</dbReference>
<name>A0ABW2A735_9GAMM</name>
<accession>A0ABW2A735</accession>
<evidence type="ECO:0000256" key="4">
    <source>
        <dbReference type="SAM" id="Phobius"/>
    </source>
</evidence>
<evidence type="ECO:0000256" key="2">
    <source>
        <dbReference type="ARBA" id="ARBA00022729"/>
    </source>
</evidence>
<evidence type="ECO:0000313" key="7">
    <source>
        <dbReference type="EMBL" id="MFC6673149.1"/>
    </source>
</evidence>